<proteinExistence type="predicted"/>
<keyword evidence="1" id="KW-0812">Transmembrane</keyword>
<dbReference type="AlphaFoldDB" id="A3II94"/>
<dbReference type="Proteomes" id="UP000003781">
    <property type="component" value="Unassembled WGS sequence"/>
</dbReference>
<comment type="caution">
    <text evidence="2">The sequence shown here is derived from an EMBL/GenBank/DDBJ whole genome shotgun (WGS) entry which is preliminary data.</text>
</comment>
<gene>
    <name evidence="2" type="ORF">CY0110_17062</name>
</gene>
<dbReference type="EMBL" id="AAXW01000002">
    <property type="protein sequence ID" value="EAZ93526.1"/>
    <property type="molecule type" value="Genomic_DNA"/>
</dbReference>
<keyword evidence="1" id="KW-0472">Membrane</keyword>
<reference evidence="2 3" key="1">
    <citation type="submission" date="2007-03" db="EMBL/GenBank/DDBJ databases">
        <authorList>
            <person name="Stal L."/>
            <person name="Ferriera S."/>
            <person name="Johnson J."/>
            <person name="Kravitz S."/>
            <person name="Beeson K."/>
            <person name="Sutton G."/>
            <person name="Rogers Y.-H."/>
            <person name="Friedman R."/>
            <person name="Frazier M."/>
            <person name="Venter J.C."/>
        </authorList>
    </citation>
    <scope>NUCLEOTIDE SEQUENCE [LARGE SCALE GENOMIC DNA]</scope>
    <source>
        <strain evidence="2 3">CCY0110</strain>
    </source>
</reference>
<protein>
    <submittedName>
        <fullName evidence="2">Uncharacterized protein</fullName>
    </submittedName>
</protein>
<keyword evidence="3" id="KW-1185">Reference proteome</keyword>
<sequence>MRGVRYININHFFPSPKCCPGSPALPKLHLLLILIILPRCLILLTHCVNFRLQLDYFERYKD</sequence>
<name>A3II94_9CHRO</name>
<feature type="transmembrane region" description="Helical" evidence="1">
    <location>
        <begin position="30"/>
        <end position="52"/>
    </location>
</feature>
<evidence type="ECO:0000313" key="3">
    <source>
        <dbReference type="Proteomes" id="UP000003781"/>
    </source>
</evidence>
<evidence type="ECO:0000256" key="1">
    <source>
        <dbReference type="SAM" id="Phobius"/>
    </source>
</evidence>
<keyword evidence="1" id="KW-1133">Transmembrane helix</keyword>
<accession>A3II94</accession>
<evidence type="ECO:0000313" key="2">
    <source>
        <dbReference type="EMBL" id="EAZ93526.1"/>
    </source>
</evidence>
<organism evidence="2 3">
    <name type="scientific">Crocosphaera chwakensis CCY0110</name>
    <dbReference type="NCBI Taxonomy" id="391612"/>
    <lineage>
        <taxon>Bacteria</taxon>
        <taxon>Bacillati</taxon>
        <taxon>Cyanobacteriota</taxon>
        <taxon>Cyanophyceae</taxon>
        <taxon>Oscillatoriophycideae</taxon>
        <taxon>Chroococcales</taxon>
        <taxon>Aphanothecaceae</taxon>
        <taxon>Crocosphaera</taxon>
        <taxon>Crocosphaera chwakensis</taxon>
    </lineage>
</organism>